<dbReference type="RefSeq" id="XP_028464356.1">
    <property type="nucleotide sequence ID" value="XM_028610029.1"/>
</dbReference>
<keyword evidence="4" id="KW-1185">Reference proteome</keyword>
<accession>A0A3N2PQ45</accession>
<evidence type="ECO:0000256" key="2">
    <source>
        <dbReference type="SAM" id="Phobius"/>
    </source>
</evidence>
<keyword evidence="2" id="KW-0812">Transmembrane</keyword>
<feature type="transmembrane region" description="Helical" evidence="2">
    <location>
        <begin position="72"/>
        <end position="93"/>
    </location>
</feature>
<sequence length="211" mass="24287">MWFFTIFFVFWRFCQIITLIPVVGMLAWFVRGYVESNALTPDYILVLFIVSVLALAWALFTLFSYHRSSTNATWVAIVDLLFVGALIGSVYALREIRNVDCNNVVGDADWRRHFAAMAVVTTGAWDWLSGRPCSMLKACWAFAIMNVVMFFFTSFLAWFSGDGLRRDTGYDDSYRDGARSSSHHRRRHSGSSRHSRSYESRPSSHSRRVYV</sequence>
<keyword evidence="2" id="KW-1133">Transmembrane helix</keyword>
<reference evidence="3 4" key="1">
    <citation type="journal article" date="2018" name="Mol. Ecol.">
        <title>The obligate alkalophilic soda-lake fungus Sodiomyces alkalinus has shifted to a protein diet.</title>
        <authorList>
            <person name="Grum-Grzhimaylo A.A."/>
            <person name="Falkoski D.L."/>
            <person name="van den Heuvel J."/>
            <person name="Valero-Jimenez C.A."/>
            <person name="Min B."/>
            <person name="Choi I.G."/>
            <person name="Lipzen A."/>
            <person name="Daum C.G."/>
            <person name="Aanen D.K."/>
            <person name="Tsang A."/>
            <person name="Henrissat B."/>
            <person name="Bilanenko E.N."/>
            <person name="de Vries R.P."/>
            <person name="van Kan J.A.L."/>
            <person name="Grigoriev I.V."/>
            <person name="Debets A.J.M."/>
        </authorList>
    </citation>
    <scope>NUCLEOTIDE SEQUENCE [LARGE SCALE GENOMIC DNA]</scope>
    <source>
        <strain evidence="3 4">F11</strain>
    </source>
</reference>
<evidence type="ECO:0000313" key="4">
    <source>
        <dbReference type="Proteomes" id="UP000272025"/>
    </source>
</evidence>
<keyword evidence="2" id="KW-0472">Membrane</keyword>
<proteinExistence type="predicted"/>
<protein>
    <recommendedName>
        <fullName evidence="5">MARVEL domain-containing protein</fullName>
    </recommendedName>
</protein>
<dbReference type="GeneID" id="39578507"/>
<feature type="region of interest" description="Disordered" evidence="1">
    <location>
        <begin position="175"/>
        <end position="211"/>
    </location>
</feature>
<evidence type="ECO:0000256" key="1">
    <source>
        <dbReference type="SAM" id="MobiDB-lite"/>
    </source>
</evidence>
<evidence type="ECO:0000313" key="3">
    <source>
        <dbReference type="EMBL" id="ROT36550.1"/>
    </source>
</evidence>
<evidence type="ECO:0008006" key="5">
    <source>
        <dbReference type="Google" id="ProtNLM"/>
    </source>
</evidence>
<name>A0A3N2PQ45_SODAK</name>
<organism evidence="3 4">
    <name type="scientific">Sodiomyces alkalinus (strain CBS 110278 / VKM F-3762 / F11)</name>
    <name type="common">Alkaliphilic filamentous fungus</name>
    <dbReference type="NCBI Taxonomy" id="1314773"/>
    <lineage>
        <taxon>Eukaryota</taxon>
        <taxon>Fungi</taxon>
        <taxon>Dikarya</taxon>
        <taxon>Ascomycota</taxon>
        <taxon>Pezizomycotina</taxon>
        <taxon>Sordariomycetes</taxon>
        <taxon>Hypocreomycetidae</taxon>
        <taxon>Glomerellales</taxon>
        <taxon>Plectosphaerellaceae</taxon>
        <taxon>Sodiomyces</taxon>
    </lineage>
</organism>
<gene>
    <name evidence="3" type="ORF">SODALDRAFT_325870</name>
</gene>
<dbReference type="AlphaFoldDB" id="A0A3N2PQ45"/>
<feature type="compositionally biased region" description="Basic residues" evidence="1">
    <location>
        <begin position="181"/>
        <end position="195"/>
    </location>
</feature>
<dbReference type="Proteomes" id="UP000272025">
    <property type="component" value="Unassembled WGS sequence"/>
</dbReference>
<dbReference type="STRING" id="1314773.A0A3N2PQ45"/>
<feature type="transmembrane region" description="Helical" evidence="2">
    <location>
        <begin position="6"/>
        <end position="30"/>
    </location>
</feature>
<dbReference type="EMBL" id="ML119059">
    <property type="protein sequence ID" value="ROT36550.1"/>
    <property type="molecule type" value="Genomic_DNA"/>
</dbReference>
<dbReference type="OrthoDB" id="4918558at2759"/>
<feature type="transmembrane region" description="Helical" evidence="2">
    <location>
        <begin position="138"/>
        <end position="159"/>
    </location>
</feature>
<feature type="transmembrane region" description="Helical" evidence="2">
    <location>
        <begin position="42"/>
        <end position="66"/>
    </location>
</feature>